<dbReference type="Proteomes" id="UP000494115">
    <property type="component" value="Unassembled WGS sequence"/>
</dbReference>
<dbReference type="RefSeq" id="WP_175108130.1">
    <property type="nucleotide sequence ID" value="NZ_CADIKM010000068.1"/>
</dbReference>
<gene>
    <name evidence="1" type="ORF">LMG28138_05583</name>
</gene>
<sequence>MATRDLQYWKNAYVDYVVDCNSFEVQQSDFQSTCTSRFGEKKAAQAIIGALFGKAGSVAYGYNTDKVAAAIHSIPPEQAERKLTIFEKSEN</sequence>
<dbReference type="AlphaFoldDB" id="A0A6S7DG79"/>
<organism evidence="1 2">
    <name type="scientific">Pararobbsia alpina</name>
    <dbReference type="NCBI Taxonomy" id="621374"/>
    <lineage>
        <taxon>Bacteria</taxon>
        <taxon>Pseudomonadati</taxon>
        <taxon>Pseudomonadota</taxon>
        <taxon>Betaproteobacteria</taxon>
        <taxon>Burkholderiales</taxon>
        <taxon>Burkholderiaceae</taxon>
        <taxon>Pararobbsia</taxon>
    </lineage>
</organism>
<dbReference type="EMBL" id="CADIKM010000068">
    <property type="protein sequence ID" value="CAB3804866.1"/>
    <property type="molecule type" value="Genomic_DNA"/>
</dbReference>
<accession>A0A6S7DG79</accession>
<protein>
    <submittedName>
        <fullName evidence="1">Uncharacterized protein</fullName>
    </submittedName>
</protein>
<evidence type="ECO:0000313" key="2">
    <source>
        <dbReference type="Proteomes" id="UP000494115"/>
    </source>
</evidence>
<evidence type="ECO:0000313" key="1">
    <source>
        <dbReference type="EMBL" id="CAB3804866.1"/>
    </source>
</evidence>
<reference evidence="1 2" key="1">
    <citation type="submission" date="2020-04" db="EMBL/GenBank/DDBJ databases">
        <authorList>
            <person name="De Canck E."/>
        </authorList>
    </citation>
    <scope>NUCLEOTIDE SEQUENCE [LARGE SCALE GENOMIC DNA]</scope>
    <source>
        <strain evidence="1 2">LMG 28138</strain>
    </source>
</reference>
<keyword evidence="2" id="KW-1185">Reference proteome</keyword>
<proteinExistence type="predicted"/>
<name>A0A6S7DG79_9BURK</name>